<name>A0A2W5FZX5_9BURK</name>
<dbReference type="EMBL" id="QFOD01000001">
    <property type="protein sequence ID" value="PZP36592.1"/>
    <property type="molecule type" value="Genomic_DNA"/>
</dbReference>
<comment type="caution">
    <text evidence="2">The sequence shown here is derived from an EMBL/GenBank/DDBJ whole genome shotgun (WGS) entry which is preliminary data.</text>
</comment>
<evidence type="ECO:0000256" key="1">
    <source>
        <dbReference type="SAM" id="MobiDB-lite"/>
    </source>
</evidence>
<feature type="compositionally biased region" description="Basic and acidic residues" evidence="1">
    <location>
        <begin position="15"/>
        <end position="25"/>
    </location>
</feature>
<feature type="region of interest" description="Disordered" evidence="1">
    <location>
        <begin position="1"/>
        <end position="25"/>
    </location>
</feature>
<accession>A0A2W5FZX5</accession>
<sequence>MRPPACLVPAQRGPAGERHLARRDTHGLPEPTALALQRQAQRGDEVDDVRELLLAHAAPGPDAARTEAVAEVIALACLGDNHLWQDLQLGSRAELTALIERHFPRLAARNQPPMKWKKFFYRLLCEREAILICKSPSCAVCTDHAQCFSPELS</sequence>
<reference evidence="2 3" key="1">
    <citation type="submission" date="2017-08" db="EMBL/GenBank/DDBJ databases">
        <title>Infants hospitalized years apart are colonized by the same room-sourced microbial strains.</title>
        <authorList>
            <person name="Brooks B."/>
            <person name="Olm M.R."/>
            <person name="Firek B.A."/>
            <person name="Baker R."/>
            <person name="Thomas B.C."/>
            <person name="Morowitz M.J."/>
            <person name="Banfield J.F."/>
        </authorList>
    </citation>
    <scope>NUCLEOTIDE SEQUENCE [LARGE SCALE GENOMIC DNA]</scope>
    <source>
        <strain evidence="2">S2_012_000_R2_81</strain>
    </source>
</reference>
<protein>
    <submittedName>
        <fullName evidence="2">Nitrogen fixation protein NifQ</fullName>
    </submittedName>
</protein>
<proteinExistence type="predicted"/>
<organism evidence="2 3">
    <name type="scientific">Roseateles depolymerans</name>
    <dbReference type="NCBI Taxonomy" id="76731"/>
    <lineage>
        <taxon>Bacteria</taxon>
        <taxon>Pseudomonadati</taxon>
        <taxon>Pseudomonadota</taxon>
        <taxon>Betaproteobacteria</taxon>
        <taxon>Burkholderiales</taxon>
        <taxon>Sphaerotilaceae</taxon>
        <taxon>Roseateles</taxon>
    </lineage>
</organism>
<dbReference type="InterPro" id="IPR006975">
    <property type="entry name" value="NifQ"/>
</dbReference>
<dbReference type="Pfam" id="PF04891">
    <property type="entry name" value="NifQ"/>
    <property type="match status" value="1"/>
</dbReference>
<dbReference type="AlphaFoldDB" id="A0A2W5FZX5"/>
<dbReference type="Proteomes" id="UP000249633">
    <property type="component" value="Unassembled WGS sequence"/>
</dbReference>
<dbReference type="GO" id="GO:0009399">
    <property type="term" value="P:nitrogen fixation"/>
    <property type="evidence" value="ECO:0007669"/>
    <property type="project" value="InterPro"/>
</dbReference>
<evidence type="ECO:0000313" key="2">
    <source>
        <dbReference type="EMBL" id="PZP36592.1"/>
    </source>
</evidence>
<dbReference type="GO" id="GO:0030151">
    <property type="term" value="F:molybdenum ion binding"/>
    <property type="evidence" value="ECO:0007669"/>
    <property type="project" value="InterPro"/>
</dbReference>
<evidence type="ECO:0000313" key="3">
    <source>
        <dbReference type="Proteomes" id="UP000249633"/>
    </source>
</evidence>
<gene>
    <name evidence="2" type="ORF">DI603_01125</name>
</gene>